<feature type="transmembrane region" description="Helical" evidence="1">
    <location>
        <begin position="59"/>
        <end position="79"/>
    </location>
</feature>
<feature type="transmembrane region" description="Helical" evidence="1">
    <location>
        <begin position="172"/>
        <end position="192"/>
    </location>
</feature>
<organism evidence="3 4">
    <name type="scientific">Favolaschia claudopus</name>
    <dbReference type="NCBI Taxonomy" id="2862362"/>
    <lineage>
        <taxon>Eukaryota</taxon>
        <taxon>Fungi</taxon>
        <taxon>Dikarya</taxon>
        <taxon>Basidiomycota</taxon>
        <taxon>Agaricomycotina</taxon>
        <taxon>Agaricomycetes</taxon>
        <taxon>Agaricomycetidae</taxon>
        <taxon>Agaricales</taxon>
        <taxon>Marasmiineae</taxon>
        <taxon>Mycenaceae</taxon>
        <taxon>Favolaschia</taxon>
    </lineage>
</organism>
<feature type="transmembrane region" description="Helical" evidence="1">
    <location>
        <begin position="120"/>
        <end position="141"/>
    </location>
</feature>
<feature type="transmembrane region" description="Helical" evidence="1">
    <location>
        <begin position="213"/>
        <end position="231"/>
    </location>
</feature>
<dbReference type="InterPro" id="IPR045340">
    <property type="entry name" value="DUF6533"/>
</dbReference>
<dbReference type="AlphaFoldDB" id="A0AAW0EFY6"/>
<reference evidence="3 4" key="1">
    <citation type="journal article" date="2024" name="J Genomics">
        <title>Draft genome sequencing and assembly of Favolaschia claudopus CIRM-BRFM 2984 isolated from oak limbs.</title>
        <authorList>
            <person name="Navarro D."/>
            <person name="Drula E."/>
            <person name="Chaduli D."/>
            <person name="Cazenave R."/>
            <person name="Ahrendt S."/>
            <person name="Wang J."/>
            <person name="Lipzen A."/>
            <person name="Daum C."/>
            <person name="Barry K."/>
            <person name="Grigoriev I.V."/>
            <person name="Favel A."/>
            <person name="Rosso M.N."/>
            <person name="Martin F."/>
        </authorList>
    </citation>
    <scope>NUCLEOTIDE SEQUENCE [LARGE SCALE GENOMIC DNA]</scope>
    <source>
        <strain evidence="3 4">CIRM-BRFM 2984</strain>
    </source>
</reference>
<evidence type="ECO:0000259" key="2">
    <source>
        <dbReference type="Pfam" id="PF20151"/>
    </source>
</evidence>
<protein>
    <recommendedName>
        <fullName evidence="2">DUF6533 domain-containing protein</fullName>
    </recommendedName>
</protein>
<keyword evidence="1" id="KW-0812">Transmembrane</keyword>
<comment type="caution">
    <text evidence="3">The sequence shown here is derived from an EMBL/GenBank/DDBJ whole genome shotgun (WGS) entry which is preliminary data.</text>
</comment>
<dbReference type="Pfam" id="PF20151">
    <property type="entry name" value="DUF6533"/>
    <property type="match status" value="1"/>
</dbReference>
<keyword evidence="4" id="KW-1185">Reference proteome</keyword>
<dbReference type="EMBL" id="JAWWNJ010000001">
    <property type="protein sequence ID" value="KAK7063531.1"/>
    <property type="molecule type" value="Genomic_DNA"/>
</dbReference>
<feature type="domain" description="DUF6533" evidence="2">
    <location>
        <begin position="23"/>
        <end position="64"/>
    </location>
</feature>
<feature type="transmembrane region" description="Helical" evidence="1">
    <location>
        <begin position="237"/>
        <end position="260"/>
    </location>
</feature>
<accession>A0AAW0EFY6</accession>
<evidence type="ECO:0000313" key="3">
    <source>
        <dbReference type="EMBL" id="KAK7063531.1"/>
    </source>
</evidence>
<dbReference type="Proteomes" id="UP001362999">
    <property type="component" value="Unassembled WGS sequence"/>
</dbReference>
<feature type="transmembrane region" description="Helical" evidence="1">
    <location>
        <begin position="91"/>
        <end position="113"/>
    </location>
</feature>
<sequence length="340" mass="38846">MVNGLPSEEIASFQGAENARIILIALFCLSVYEWLITLDDEIKYFWNGPWGMSRILFLVNRYFCPATSVVALFCVSLPNPSFEVCKRGIQTLFIVSIIALGVIQATLVIRVWYLFAQSRLMRTLMIVSFFFTNFLSLYYAFMEAIQLKITPNLTTLHIHGCRATRPDRFWRLWLPSLVLHTLLYSLTAFKAIKNRRTFKQTPMLKRLVRDGGFFYFVVFLSVLLTTIGSFLQQYPQINIPAIFSNFVVVTSSIAASRVMLSIHSLAAKLGSDSAWLLNNIELSRVPWRPGAKGGEIIVDRYPRNPFDDEEDEDLDDLDSQFSGFASLKTSRAGRLNDETW</sequence>
<keyword evidence="1" id="KW-1133">Transmembrane helix</keyword>
<keyword evidence="1" id="KW-0472">Membrane</keyword>
<evidence type="ECO:0000256" key="1">
    <source>
        <dbReference type="SAM" id="Phobius"/>
    </source>
</evidence>
<feature type="transmembrane region" description="Helical" evidence="1">
    <location>
        <begin position="20"/>
        <end position="38"/>
    </location>
</feature>
<gene>
    <name evidence="3" type="ORF">R3P38DRAFT_3382404</name>
</gene>
<evidence type="ECO:0000313" key="4">
    <source>
        <dbReference type="Proteomes" id="UP001362999"/>
    </source>
</evidence>
<name>A0AAW0EFY6_9AGAR</name>
<proteinExistence type="predicted"/>